<dbReference type="EMBL" id="KN822073">
    <property type="protein sequence ID" value="KIM59462.1"/>
    <property type="molecule type" value="Genomic_DNA"/>
</dbReference>
<reference evidence="2 3" key="1">
    <citation type="submission" date="2014-04" db="EMBL/GenBank/DDBJ databases">
        <authorList>
            <consortium name="DOE Joint Genome Institute"/>
            <person name="Kuo A."/>
            <person name="Kohler A."/>
            <person name="Nagy L.G."/>
            <person name="Floudas D."/>
            <person name="Copeland A."/>
            <person name="Barry K.W."/>
            <person name="Cichocki N."/>
            <person name="Veneault-Fourrey C."/>
            <person name="LaButti K."/>
            <person name="Lindquist E.A."/>
            <person name="Lipzen A."/>
            <person name="Lundell T."/>
            <person name="Morin E."/>
            <person name="Murat C."/>
            <person name="Sun H."/>
            <person name="Tunlid A."/>
            <person name="Henrissat B."/>
            <person name="Grigoriev I.V."/>
            <person name="Hibbett D.S."/>
            <person name="Martin F."/>
            <person name="Nordberg H.P."/>
            <person name="Cantor M.N."/>
            <person name="Hua S.X."/>
        </authorList>
    </citation>
    <scope>NUCLEOTIDE SEQUENCE [LARGE SCALE GENOMIC DNA]</scope>
    <source>
        <strain evidence="2 3">Foug A</strain>
    </source>
</reference>
<dbReference type="Proteomes" id="UP000053989">
    <property type="component" value="Unassembled WGS sequence"/>
</dbReference>
<proteinExistence type="predicted"/>
<dbReference type="InParanoid" id="A0A0C3A448"/>
<accession>A0A0C3A448</accession>
<evidence type="ECO:0000256" key="1">
    <source>
        <dbReference type="SAM" id="MobiDB-lite"/>
    </source>
</evidence>
<sequence length="386" mass="41705">MLNKRAALLGHVKNQWANSIDCTEGNGTPQNTATSNCSTGGISHTPTSTTPSLTTKATSINSAAPPAYKTPTPVTMLALHTADTTANLEESDIDFIMPISEAVKTSSKCKHAEFADAEYTLSDVDEVKNDGYNDTDSLQQTKKISCVTAMTNITIDKPAKKLRTSPTSDTMAEQSGKLAIVSTTSQTSSAGTNSAGMGGANHFCYMNGHLPPALQEDRKWTKQILPALLTWAGSLGDPWVISDQDIVWTLQTIVATVDLHFNNLDEICPGTPPVWQLSVWQSNFGSTTIALMANFLASDGDNTKSLADIQETCLELLDGFAFLYQDLDPTKTENAYQSYFFLHLFAHAHLHPCIGCSDIPRLNTDDLKEHGIKVAKSLCCSVVGYM</sequence>
<protein>
    <submittedName>
        <fullName evidence="2">Uncharacterized protein</fullName>
    </submittedName>
</protein>
<organism evidence="2 3">
    <name type="scientific">Scleroderma citrinum Foug A</name>
    <dbReference type="NCBI Taxonomy" id="1036808"/>
    <lineage>
        <taxon>Eukaryota</taxon>
        <taxon>Fungi</taxon>
        <taxon>Dikarya</taxon>
        <taxon>Basidiomycota</taxon>
        <taxon>Agaricomycotina</taxon>
        <taxon>Agaricomycetes</taxon>
        <taxon>Agaricomycetidae</taxon>
        <taxon>Boletales</taxon>
        <taxon>Sclerodermatineae</taxon>
        <taxon>Sclerodermataceae</taxon>
        <taxon>Scleroderma</taxon>
    </lineage>
</organism>
<feature type="region of interest" description="Disordered" evidence="1">
    <location>
        <begin position="31"/>
        <end position="55"/>
    </location>
</feature>
<dbReference type="OrthoDB" id="2676184at2759"/>
<evidence type="ECO:0000313" key="2">
    <source>
        <dbReference type="EMBL" id="KIM59462.1"/>
    </source>
</evidence>
<feature type="compositionally biased region" description="Low complexity" evidence="1">
    <location>
        <begin position="38"/>
        <end position="55"/>
    </location>
</feature>
<name>A0A0C3A448_9AGAM</name>
<dbReference type="AlphaFoldDB" id="A0A0C3A448"/>
<gene>
    <name evidence="2" type="ORF">SCLCIDRAFT_27290</name>
</gene>
<dbReference type="HOGENOM" id="CLU_028293_0_0_1"/>
<reference evidence="3" key="2">
    <citation type="submission" date="2015-01" db="EMBL/GenBank/DDBJ databases">
        <title>Evolutionary Origins and Diversification of the Mycorrhizal Mutualists.</title>
        <authorList>
            <consortium name="DOE Joint Genome Institute"/>
            <consortium name="Mycorrhizal Genomics Consortium"/>
            <person name="Kohler A."/>
            <person name="Kuo A."/>
            <person name="Nagy L.G."/>
            <person name="Floudas D."/>
            <person name="Copeland A."/>
            <person name="Barry K.W."/>
            <person name="Cichocki N."/>
            <person name="Veneault-Fourrey C."/>
            <person name="LaButti K."/>
            <person name="Lindquist E.A."/>
            <person name="Lipzen A."/>
            <person name="Lundell T."/>
            <person name="Morin E."/>
            <person name="Murat C."/>
            <person name="Riley R."/>
            <person name="Ohm R."/>
            <person name="Sun H."/>
            <person name="Tunlid A."/>
            <person name="Henrissat B."/>
            <person name="Grigoriev I.V."/>
            <person name="Hibbett D.S."/>
            <person name="Martin F."/>
        </authorList>
    </citation>
    <scope>NUCLEOTIDE SEQUENCE [LARGE SCALE GENOMIC DNA]</scope>
    <source>
        <strain evidence="3">Foug A</strain>
    </source>
</reference>
<keyword evidence="3" id="KW-1185">Reference proteome</keyword>
<evidence type="ECO:0000313" key="3">
    <source>
        <dbReference type="Proteomes" id="UP000053989"/>
    </source>
</evidence>